<reference evidence="4" key="1">
    <citation type="journal article" date="2019" name="Int. J. Syst. Evol. Microbiol.">
        <title>The Global Catalogue of Microorganisms (GCM) 10K type strain sequencing project: providing services to taxonomists for standard genome sequencing and annotation.</title>
        <authorList>
            <consortium name="The Broad Institute Genomics Platform"/>
            <consortium name="The Broad Institute Genome Sequencing Center for Infectious Disease"/>
            <person name="Wu L."/>
            <person name="Ma J."/>
        </authorList>
    </citation>
    <scope>NUCLEOTIDE SEQUENCE [LARGE SCALE GENOMIC DNA]</scope>
    <source>
        <strain evidence="4">CGMCC 4.7680</strain>
    </source>
</reference>
<organism evidence="3 4">
    <name type="scientific">Amycolatopsis bullii</name>
    <dbReference type="NCBI Taxonomy" id="941987"/>
    <lineage>
        <taxon>Bacteria</taxon>
        <taxon>Bacillati</taxon>
        <taxon>Actinomycetota</taxon>
        <taxon>Actinomycetes</taxon>
        <taxon>Pseudonocardiales</taxon>
        <taxon>Pseudonocardiaceae</taxon>
        <taxon>Amycolatopsis</taxon>
    </lineage>
</organism>
<proteinExistence type="inferred from homology"/>
<evidence type="ECO:0000256" key="1">
    <source>
        <dbReference type="ARBA" id="ARBA00008812"/>
    </source>
</evidence>
<comment type="similarity">
    <text evidence="1">Belongs to the UPF0312 family.</text>
</comment>
<dbReference type="SMART" id="SM00867">
    <property type="entry name" value="YceI"/>
    <property type="match status" value="1"/>
</dbReference>
<evidence type="ECO:0000313" key="4">
    <source>
        <dbReference type="Proteomes" id="UP000649955"/>
    </source>
</evidence>
<dbReference type="SUPFAM" id="SSF101874">
    <property type="entry name" value="YceI-like"/>
    <property type="match status" value="1"/>
</dbReference>
<gene>
    <name evidence="3" type="ORF">GCM10017567_16380</name>
</gene>
<sequence length="188" mass="20502">MSEATVGPAAVPEWIAGTWTVDHFHSAVGFSVRHLMSKVRGSFTEFTAQIVTADDPARSTVTADIDLASVDTGLKMRDDHLRSADWFRTDQNTKMRFVSTGLRPDGEHWVLTGDLTIVDTTRPVDIRLELLGIDPTGLEGETRIGFEGRATIKRSDFGLTFGLAVDGSKVVIGDKVDITLDIEAVLNT</sequence>
<dbReference type="InterPro" id="IPR036761">
    <property type="entry name" value="TTHA0802/YceI-like_sf"/>
</dbReference>
<dbReference type="InterPro" id="IPR007372">
    <property type="entry name" value="Lipid/polyisoprenoid-bd_YceI"/>
</dbReference>
<dbReference type="PANTHER" id="PTHR34406:SF1">
    <property type="entry name" value="PROTEIN YCEI"/>
    <property type="match status" value="1"/>
</dbReference>
<dbReference type="Proteomes" id="UP000649955">
    <property type="component" value="Unassembled WGS sequence"/>
</dbReference>
<dbReference type="RefSeq" id="WP_191307792.1">
    <property type="nucleotide sequence ID" value="NZ_BNAW01000004.1"/>
</dbReference>
<keyword evidence="4" id="KW-1185">Reference proteome</keyword>
<comment type="caution">
    <text evidence="3">The sequence shown here is derived from an EMBL/GenBank/DDBJ whole genome shotgun (WGS) entry which is preliminary data.</text>
</comment>
<name>A0ABQ3K4I8_9PSEU</name>
<dbReference type="PANTHER" id="PTHR34406">
    <property type="entry name" value="PROTEIN YCEI"/>
    <property type="match status" value="1"/>
</dbReference>
<dbReference type="Gene3D" id="2.40.128.110">
    <property type="entry name" value="Lipid/polyisoprenoid-binding, YceI-like"/>
    <property type="match status" value="1"/>
</dbReference>
<dbReference type="Pfam" id="PF04264">
    <property type="entry name" value="YceI"/>
    <property type="match status" value="1"/>
</dbReference>
<protein>
    <recommendedName>
        <fullName evidence="2">Lipid/polyisoprenoid-binding YceI-like domain-containing protein</fullName>
    </recommendedName>
</protein>
<evidence type="ECO:0000313" key="3">
    <source>
        <dbReference type="EMBL" id="GHG01784.1"/>
    </source>
</evidence>
<dbReference type="EMBL" id="BNAW01000004">
    <property type="protein sequence ID" value="GHG01784.1"/>
    <property type="molecule type" value="Genomic_DNA"/>
</dbReference>
<evidence type="ECO:0000259" key="2">
    <source>
        <dbReference type="SMART" id="SM00867"/>
    </source>
</evidence>
<accession>A0ABQ3K4I8</accession>
<feature type="domain" description="Lipid/polyisoprenoid-binding YceI-like" evidence="2">
    <location>
        <begin position="18"/>
        <end position="185"/>
    </location>
</feature>